<organism evidence="13">
    <name type="scientific">freshwater metagenome</name>
    <dbReference type="NCBI Taxonomy" id="449393"/>
    <lineage>
        <taxon>unclassified sequences</taxon>
        <taxon>metagenomes</taxon>
        <taxon>ecological metagenomes</taxon>
    </lineage>
</organism>
<keyword evidence="4 10" id="KW-0812">Transmembrane</keyword>
<feature type="transmembrane region" description="Helical" evidence="10">
    <location>
        <begin position="234"/>
        <end position="251"/>
    </location>
</feature>
<evidence type="ECO:0000313" key="11">
    <source>
        <dbReference type="EMBL" id="CAB4748325.1"/>
    </source>
</evidence>
<keyword evidence="6 10" id="KW-1133">Transmembrane helix</keyword>
<feature type="transmembrane region" description="Helical" evidence="10">
    <location>
        <begin position="574"/>
        <end position="595"/>
    </location>
</feature>
<protein>
    <submittedName>
        <fullName evidence="13">Unannotated protein</fullName>
    </submittedName>
</protein>
<feature type="transmembrane region" description="Helical" evidence="10">
    <location>
        <begin position="12"/>
        <end position="34"/>
    </location>
</feature>
<accession>A0A6J7NY50</accession>
<feature type="transmembrane region" description="Helical" evidence="10">
    <location>
        <begin position="160"/>
        <end position="181"/>
    </location>
</feature>
<feature type="transmembrane region" description="Helical" evidence="10">
    <location>
        <begin position="41"/>
        <end position="58"/>
    </location>
</feature>
<evidence type="ECO:0000256" key="7">
    <source>
        <dbReference type="ARBA" id="ARBA00023136"/>
    </source>
</evidence>
<feature type="transmembrane region" description="Helical" evidence="10">
    <location>
        <begin position="602"/>
        <end position="625"/>
    </location>
</feature>
<dbReference type="EMBL" id="CAEZYF010000037">
    <property type="protein sequence ID" value="CAB4748325.1"/>
    <property type="molecule type" value="Genomic_DNA"/>
</dbReference>
<evidence type="ECO:0000256" key="1">
    <source>
        <dbReference type="ARBA" id="ARBA00004651"/>
    </source>
</evidence>
<gene>
    <name evidence="11" type="ORF">UFOPK2656_03378</name>
    <name evidence="12" type="ORF">UFOPK3651_02816</name>
    <name evidence="13" type="ORF">UFOPK3931_01945</name>
</gene>
<evidence type="ECO:0000313" key="12">
    <source>
        <dbReference type="EMBL" id="CAB4950577.1"/>
    </source>
</evidence>
<evidence type="ECO:0000313" key="13">
    <source>
        <dbReference type="EMBL" id="CAB4998086.1"/>
    </source>
</evidence>
<evidence type="ECO:0000256" key="3">
    <source>
        <dbReference type="ARBA" id="ARBA00022475"/>
    </source>
</evidence>
<feature type="transmembrane region" description="Helical" evidence="10">
    <location>
        <begin position="202"/>
        <end position="222"/>
    </location>
</feature>
<feature type="transmembrane region" description="Helical" evidence="10">
    <location>
        <begin position="290"/>
        <end position="310"/>
    </location>
</feature>
<feature type="transmembrane region" description="Helical" evidence="10">
    <location>
        <begin position="258"/>
        <end position="278"/>
    </location>
</feature>
<feature type="transmembrane region" description="Helical" evidence="10">
    <location>
        <begin position="99"/>
        <end position="118"/>
    </location>
</feature>
<keyword evidence="5" id="KW-0029">Amino-acid transport</keyword>
<dbReference type="Pfam" id="PF02653">
    <property type="entry name" value="BPD_transp_2"/>
    <property type="match status" value="2"/>
</dbReference>
<feature type="transmembrane region" description="Helical" evidence="10">
    <location>
        <begin position="446"/>
        <end position="469"/>
    </location>
</feature>
<dbReference type="PANTHER" id="PTHR11795:SF451">
    <property type="entry name" value="ABC TRANSPORTER PERMEASE PROTEIN"/>
    <property type="match status" value="1"/>
</dbReference>
<sequence length="698" mass="73729">MTLATGVGADFLRALLQGTPPGTVYALVALGFVLTYKTSGVFNLAFGAQAYVSAAMYYKAHTEWGWSIIPALVLSVFVLAPAIGLTLERLVFRYLRTGTSVAKLVVTIGISLALPNIFELITNFKGVVGQTPAGIVPNGSGVFYDPFGVYPFSRDELTTIGVAVIAMLCLAALFRFTAIGLQMRAVVESPRMTELNGIRSDRVSAVSWALSSTFAGLAGVLIAPRFNTLAAPDFFNLVVVAIAAAILGRLVSLPRALAGGLGLGMVIALLGTFLPRWVDSNPWLRPFQENLTPAVPFVVLFGVLVLWPAIRRSREVSDPLSGVDPPISSLALATRSARSHLIGRVFTVGVLGTVATIVYFRADASWMFLVTQAVIMATIYLSVTMITGLAGQISLCQGTFAAIGGFGVYQLATLHGMSVLVAAPIAAVIAAAVGAVLSLPVLRLGGIWTAVATLAFAFFFDAVAIKFSWVGGGNTSLMQGTRVPRPVLGPWDFADDRAFLVLAVVVFIIVSIVVVQIRGGTIGRTLRAIRGSEVAAQSIGISPARARVVAFAVSAAIAALGGALLSIHQKNVNYGSNFSPVSSLFWLVLVVSLGARTIEGAALAGAAFSIFDPLILRGTIFGWILRSPKRVPGFFPISPKWRLILFGLGTLQFARHPEGAVEFWRGRTSRWLAARQQSAPPAPDEPTESIGVDGAVTS</sequence>
<evidence type="ECO:0000256" key="6">
    <source>
        <dbReference type="ARBA" id="ARBA00022989"/>
    </source>
</evidence>
<evidence type="ECO:0000256" key="10">
    <source>
        <dbReference type="SAM" id="Phobius"/>
    </source>
</evidence>
<feature type="region of interest" description="Disordered" evidence="9">
    <location>
        <begin position="675"/>
        <end position="698"/>
    </location>
</feature>
<dbReference type="EMBL" id="CAFBMT010000022">
    <property type="protein sequence ID" value="CAB4950577.1"/>
    <property type="molecule type" value="Genomic_DNA"/>
</dbReference>
<comment type="similarity">
    <text evidence="8">Belongs to the binding-protein-dependent transport system permease family. LivHM subfamily.</text>
</comment>
<feature type="transmembrane region" description="Helical" evidence="10">
    <location>
        <begin position="548"/>
        <end position="568"/>
    </location>
</feature>
<dbReference type="CDD" id="cd06582">
    <property type="entry name" value="TM_PBP1_LivH_like"/>
    <property type="match status" value="1"/>
</dbReference>
<name>A0A6J7NY50_9ZZZZ</name>
<feature type="transmembrane region" description="Helical" evidence="10">
    <location>
        <begin position="64"/>
        <end position="87"/>
    </location>
</feature>
<evidence type="ECO:0000256" key="5">
    <source>
        <dbReference type="ARBA" id="ARBA00022970"/>
    </source>
</evidence>
<keyword evidence="2" id="KW-0813">Transport</keyword>
<comment type="subcellular location">
    <subcellularLocation>
        <location evidence="1">Cell membrane</location>
        <topology evidence="1">Multi-pass membrane protein</topology>
    </subcellularLocation>
</comment>
<keyword evidence="7 10" id="KW-0472">Membrane</keyword>
<dbReference type="EMBL" id="CAFBOL010000055">
    <property type="protein sequence ID" value="CAB4998086.1"/>
    <property type="molecule type" value="Genomic_DNA"/>
</dbReference>
<feature type="transmembrane region" description="Helical" evidence="10">
    <location>
        <begin position="498"/>
        <end position="517"/>
    </location>
</feature>
<dbReference type="GO" id="GO:0022857">
    <property type="term" value="F:transmembrane transporter activity"/>
    <property type="evidence" value="ECO:0007669"/>
    <property type="project" value="InterPro"/>
</dbReference>
<evidence type="ECO:0000256" key="2">
    <source>
        <dbReference type="ARBA" id="ARBA00022448"/>
    </source>
</evidence>
<dbReference type="GO" id="GO:0005886">
    <property type="term" value="C:plasma membrane"/>
    <property type="evidence" value="ECO:0007669"/>
    <property type="project" value="UniProtKB-SubCell"/>
</dbReference>
<dbReference type="InterPro" id="IPR052157">
    <property type="entry name" value="BCAA_transport_permease"/>
</dbReference>
<feature type="transmembrane region" description="Helical" evidence="10">
    <location>
        <begin position="393"/>
        <end position="412"/>
    </location>
</feature>
<dbReference type="AlphaFoldDB" id="A0A6J7NY50"/>
<dbReference type="GO" id="GO:0006865">
    <property type="term" value="P:amino acid transport"/>
    <property type="evidence" value="ECO:0007669"/>
    <property type="project" value="UniProtKB-KW"/>
</dbReference>
<evidence type="ECO:0000256" key="4">
    <source>
        <dbReference type="ARBA" id="ARBA00022692"/>
    </source>
</evidence>
<keyword evidence="3" id="KW-1003">Cell membrane</keyword>
<evidence type="ECO:0000256" key="8">
    <source>
        <dbReference type="ARBA" id="ARBA00037998"/>
    </source>
</evidence>
<feature type="transmembrane region" description="Helical" evidence="10">
    <location>
        <begin position="418"/>
        <end position="439"/>
    </location>
</feature>
<feature type="transmembrane region" description="Helical" evidence="10">
    <location>
        <begin position="366"/>
        <end position="386"/>
    </location>
</feature>
<proteinExistence type="inferred from homology"/>
<feature type="transmembrane region" description="Helical" evidence="10">
    <location>
        <begin position="341"/>
        <end position="360"/>
    </location>
</feature>
<evidence type="ECO:0000256" key="9">
    <source>
        <dbReference type="SAM" id="MobiDB-lite"/>
    </source>
</evidence>
<dbReference type="PANTHER" id="PTHR11795">
    <property type="entry name" value="BRANCHED-CHAIN AMINO ACID TRANSPORT SYSTEM PERMEASE PROTEIN LIVH"/>
    <property type="match status" value="1"/>
</dbReference>
<reference evidence="13" key="1">
    <citation type="submission" date="2020-05" db="EMBL/GenBank/DDBJ databases">
        <authorList>
            <person name="Chiriac C."/>
            <person name="Salcher M."/>
            <person name="Ghai R."/>
            <person name="Kavagutti S V."/>
        </authorList>
    </citation>
    <scope>NUCLEOTIDE SEQUENCE</scope>
</reference>
<dbReference type="InterPro" id="IPR001851">
    <property type="entry name" value="ABC_transp_permease"/>
</dbReference>